<feature type="region of interest" description="Disordered" evidence="1">
    <location>
        <begin position="200"/>
        <end position="221"/>
    </location>
</feature>
<dbReference type="EMBL" id="CAUYUJ010009768">
    <property type="protein sequence ID" value="CAK0827593.1"/>
    <property type="molecule type" value="Genomic_DNA"/>
</dbReference>
<protein>
    <submittedName>
        <fullName evidence="2">Uncharacterized protein</fullName>
    </submittedName>
</protein>
<reference evidence="2" key="1">
    <citation type="submission" date="2023-10" db="EMBL/GenBank/DDBJ databases">
        <authorList>
            <person name="Chen Y."/>
            <person name="Shah S."/>
            <person name="Dougan E. K."/>
            <person name="Thang M."/>
            <person name="Chan C."/>
        </authorList>
    </citation>
    <scope>NUCLEOTIDE SEQUENCE [LARGE SCALE GENOMIC DNA]</scope>
</reference>
<evidence type="ECO:0000256" key="1">
    <source>
        <dbReference type="SAM" id="MobiDB-lite"/>
    </source>
</evidence>
<organism evidence="2 3">
    <name type="scientific">Prorocentrum cordatum</name>
    <dbReference type="NCBI Taxonomy" id="2364126"/>
    <lineage>
        <taxon>Eukaryota</taxon>
        <taxon>Sar</taxon>
        <taxon>Alveolata</taxon>
        <taxon>Dinophyceae</taxon>
        <taxon>Prorocentrales</taxon>
        <taxon>Prorocentraceae</taxon>
        <taxon>Prorocentrum</taxon>
    </lineage>
</organism>
<evidence type="ECO:0000313" key="3">
    <source>
        <dbReference type="Proteomes" id="UP001189429"/>
    </source>
</evidence>
<comment type="caution">
    <text evidence="2">The sequence shown here is derived from an EMBL/GenBank/DDBJ whole genome shotgun (WGS) entry which is preliminary data.</text>
</comment>
<accession>A0ABN9S8N0</accession>
<gene>
    <name evidence="2" type="ORF">PCOR1329_LOCUS27097</name>
</gene>
<keyword evidence="3" id="KW-1185">Reference proteome</keyword>
<proteinExistence type="predicted"/>
<evidence type="ECO:0000313" key="2">
    <source>
        <dbReference type="EMBL" id="CAK0827593.1"/>
    </source>
</evidence>
<feature type="non-terminal residue" evidence="2">
    <location>
        <position position="1"/>
    </location>
</feature>
<name>A0ABN9S8N0_9DINO</name>
<dbReference type="Proteomes" id="UP001189429">
    <property type="component" value="Unassembled WGS sequence"/>
</dbReference>
<sequence length="221" mass="24213">GFRAQAVGELLPSFPQLPTELPRAIWCSPTVRRPRPRTAMWSSCPKQLAEQGEQTNQLLGYLAEKTSCAEMRRCQLAGKGIRGQSAVWPRNTKSAMLETIYYKGSSLASISRTDFFEAARIRDFEMAPDVLQERDQGSYSGVTRSALGEIPQGLQALCSMMLSLDSRFEPVATSVGAECAETFEAVNGLPEEANECFKWGKGNDASTSENDRESNATAEAT</sequence>